<name>I7LTV8_TETTS</name>
<feature type="region of interest" description="Disordered" evidence="1">
    <location>
        <begin position="219"/>
        <end position="238"/>
    </location>
</feature>
<dbReference type="InterPro" id="IPR036915">
    <property type="entry name" value="Cyclin-like_sf"/>
</dbReference>
<dbReference type="Gene3D" id="1.10.472.170">
    <property type="match status" value="1"/>
</dbReference>
<dbReference type="HOGENOM" id="CLU_513413_0_0_1"/>
<dbReference type="SUPFAM" id="SSF47954">
    <property type="entry name" value="Cyclin-like"/>
    <property type="match status" value="2"/>
</dbReference>
<dbReference type="EMBL" id="GG662853">
    <property type="protein sequence ID" value="EAR87380.1"/>
    <property type="molecule type" value="Genomic_DNA"/>
</dbReference>
<dbReference type="RefSeq" id="XP_001007625.1">
    <property type="nucleotide sequence ID" value="XM_001007625.1"/>
</dbReference>
<dbReference type="AlphaFoldDB" id="I7LTV8"/>
<dbReference type="InParanoid" id="I7LTV8"/>
<dbReference type="Gene3D" id="1.10.472.10">
    <property type="entry name" value="Cyclin-like"/>
    <property type="match status" value="1"/>
</dbReference>
<dbReference type="CDD" id="cd00043">
    <property type="entry name" value="CYCLIN_SF"/>
    <property type="match status" value="1"/>
</dbReference>
<dbReference type="KEGG" id="tet:TTHERM_00058920"/>
<evidence type="ECO:0000313" key="3">
    <source>
        <dbReference type="Proteomes" id="UP000009168"/>
    </source>
</evidence>
<evidence type="ECO:0000313" key="2">
    <source>
        <dbReference type="EMBL" id="EAR87380.1"/>
    </source>
</evidence>
<dbReference type="GeneID" id="7829542"/>
<organism evidence="2 3">
    <name type="scientific">Tetrahymena thermophila (strain SB210)</name>
    <dbReference type="NCBI Taxonomy" id="312017"/>
    <lineage>
        <taxon>Eukaryota</taxon>
        <taxon>Sar</taxon>
        <taxon>Alveolata</taxon>
        <taxon>Ciliophora</taxon>
        <taxon>Intramacronucleata</taxon>
        <taxon>Oligohymenophorea</taxon>
        <taxon>Hymenostomatida</taxon>
        <taxon>Tetrahymenina</taxon>
        <taxon>Tetrahymenidae</taxon>
        <taxon>Tetrahymena</taxon>
    </lineage>
</organism>
<sequence length="531" mass="61209">MNNNTFDQSSASIASGQFCANGNNHIILKNVIINFHQYLLEFLQQQKDLSAAFPSMCNLTQDSFQKLANMIEQTNYILYSQKRYESLSASQRAQLFNKQKEWVQRAEYLKKIQLNQHLNKNQNSSKITDSPVDNKLYNDFINQKKMEQLKNQKENLIRKLFLKKKQEEIHKQRAVDSQKTRKILPEVPDFEEEIEEPEVQEIDMQFENFNYVPMNEKQYEDNSSSSFFDSSSTGLTESPVRSINFSTASYRPISSDISDSKIEIVYNQINQKSENTQFTPIANQINKKKQQQQQKSKPRQSKQNENNNSNSQISNKFLQKKYQKLEECIISLIEKLQLTAEASQQIFKMAQEIIVAILNDKDFFKNKSFEIISEAIVLYASKLANFPITIKALTEIVSDKERCINKVYNHLVGVLPQYKSIQIAEPELLIKEIVSVVNAPEEILYASQYLYQNIYVNGLLKGEHSSIVSSSVVLVSCLLNGINIPLNDYANALNVQSNQLQNYSNFIISNSKILINNPALFKQSSFILQQN</sequence>
<dbReference type="OMA" id="DKERCIN"/>
<proteinExistence type="predicted"/>
<feature type="compositionally biased region" description="Basic residues" evidence="1">
    <location>
        <begin position="286"/>
        <end position="300"/>
    </location>
</feature>
<reference evidence="3" key="1">
    <citation type="journal article" date="2006" name="PLoS Biol.">
        <title>Macronuclear genome sequence of the ciliate Tetrahymena thermophila, a model eukaryote.</title>
        <authorList>
            <person name="Eisen J.A."/>
            <person name="Coyne R.S."/>
            <person name="Wu M."/>
            <person name="Wu D."/>
            <person name="Thiagarajan M."/>
            <person name="Wortman J.R."/>
            <person name="Badger J.H."/>
            <person name="Ren Q."/>
            <person name="Amedeo P."/>
            <person name="Jones K.M."/>
            <person name="Tallon L.J."/>
            <person name="Delcher A.L."/>
            <person name="Salzberg S.L."/>
            <person name="Silva J.C."/>
            <person name="Haas B.J."/>
            <person name="Majoros W.H."/>
            <person name="Farzad M."/>
            <person name="Carlton J.M."/>
            <person name="Smith R.K. Jr."/>
            <person name="Garg J."/>
            <person name="Pearlman R.E."/>
            <person name="Karrer K.M."/>
            <person name="Sun L."/>
            <person name="Manning G."/>
            <person name="Elde N.C."/>
            <person name="Turkewitz A.P."/>
            <person name="Asai D.J."/>
            <person name="Wilkes D.E."/>
            <person name="Wang Y."/>
            <person name="Cai H."/>
            <person name="Collins K."/>
            <person name="Stewart B.A."/>
            <person name="Lee S.R."/>
            <person name="Wilamowska K."/>
            <person name="Weinberg Z."/>
            <person name="Ruzzo W.L."/>
            <person name="Wloga D."/>
            <person name="Gaertig J."/>
            <person name="Frankel J."/>
            <person name="Tsao C.-C."/>
            <person name="Gorovsky M.A."/>
            <person name="Keeling P.J."/>
            <person name="Waller R.F."/>
            <person name="Patron N.J."/>
            <person name="Cherry J.M."/>
            <person name="Stover N.A."/>
            <person name="Krieger C.J."/>
            <person name="del Toro C."/>
            <person name="Ryder H.F."/>
            <person name="Williamson S.C."/>
            <person name="Barbeau R.A."/>
            <person name="Hamilton E.P."/>
            <person name="Orias E."/>
        </authorList>
    </citation>
    <scope>NUCLEOTIDE SEQUENCE [LARGE SCALE GENOMIC DNA]</scope>
    <source>
        <strain evidence="3">SB210</strain>
    </source>
</reference>
<keyword evidence="3" id="KW-1185">Reference proteome</keyword>
<feature type="compositionally biased region" description="Low complexity" evidence="1">
    <location>
        <begin position="223"/>
        <end position="232"/>
    </location>
</feature>
<gene>
    <name evidence="2" type="ORF">TTHERM_00058920</name>
</gene>
<dbReference type="Proteomes" id="UP000009168">
    <property type="component" value="Unassembled WGS sequence"/>
</dbReference>
<feature type="region of interest" description="Disordered" evidence="1">
    <location>
        <begin position="285"/>
        <end position="313"/>
    </location>
</feature>
<accession>I7LTV8</accession>
<protein>
    <submittedName>
        <fullName evidence="2">Uncharacterized protein</fullName>
    </submittedName>
</protein>
<feature type="compositionally biased region" description="Low complexity" evidence="1">
    <location>
        <begin position="301"/>
        <end position="313"/>
    </location>
</feature>
<evidence type="ECO:0000256" key="1">
    <source>
        <dbReference type="SAM" id="MobiDB-lite"/>
    </source>
</evidence>